<accession>A0ABR5IAT8</accession>
<dbReference type="EMBL" id="LDTZ01000018">
    <property type="protein sequence ID" value="KNA90728.1"/>
    <property type="molecule type" value="Genomic_DNA"/>
</dbReference>
<evidence type="ECO:0000256" key="1">
    <source>
        <dbReference type="ARBA" id="ARBA00022741"/>
    </source>
</evidence>
<dbReference type="PROSITE" id="PS00211">
    <property type="entry name" value="ABC_TRANSPORTER_1"/>
    <property type="match status" value="1"/>
</dbReference>
<keyword evidence="5" id="KW-1185">Reference proteome</keyword>
<evidence type="ECO:0000313" key="4">
    <source>
        <dbReference type="EMBL" id="KNA90728.1"/>
    </source>
</evidence>
<keyword evidence="1" id="KW-0547">Nucleotide-binding</keyword>
<dbReference type="Pfam" id="PF00005">
    <property type="entry name" value="ABC_tran"/>
    <property type="match status" value="1"/>
</dbReference>
<dbReference type="PANTHER" id="PTHR42794">
    <property type="entry name" value="HEMIN IMPORT ATP-BINDING PROTEIN HMUV"/>
    <property type="match status" value="1"/>
</dbReference>
<sequence>MSAVEYDGVTVEIDGTSIIRDASLMVDSGEFLGVIGPNGSGKSTLLRCVYRALAPSSGGVRIDGHDVRAVSMRENARRVAALTQSASLDFDFTAAEVVATGRLPHRELGAAARARDREVCAAAMATAGVEMFADRVFTTLSGGEAQRVLIARAFAQEPNVLILDEPTNHLDIRHQFDILGAARGRGVTVVAALHDLNMAAQYCTTLAVVLDGTIACIGPPDELLTAANIAEWYGVGAYVVTHPRTGVPQIIFDDQVPQAISEEEHS</sequence>
<gene>
    <name evidence="4" type="ORF">ABW18_14480</name>
</gene>
<dbReference type="PANTHER" id="PTHR42794:SF2">
    <property type="entry name" value="ABC TRANSPORTER ATP-BINDING PROTEIN"/>
    <property type="match status" value="1"/>
</dbReference>
<comment type="caution">
    <text evidence="4">The sequence shown here is derived from an EMBL/GenBank/DDBJ whole genome shotgun (WGS) entry which is preliminary data.</text>
</comment>
<reference evidence="4 5" key="1">
    <citation type="submission" date="2015-05" db="EMBL/GenBank/DDBJ databases">
        <title>Draft genome sequence of the bacterium Gordonia jacobaea a new member of the Gordonia genus.</title>
        <authorList>
            <person name="Jimenez-Galisteo G."/>
            <person name="Dominguez A."/>
            <person name="Munoz E."/>
            <person name="Vinas M."/>
        </authorList>
    </citation>
    <scope>NUCLEOTIDE SEQUENCE [LARGE SCALE GENOMIC DNA]</scope>
    <source>
        <strain evidence="5">mv1</strain>
    </source>
</reference>
<evidence type="ECO:0000259" key="3">
    <source>
        <dbReference type="PROSITE" id="PS50893"/>
    </source>
</evidence>
<dbReference type="CDD" id="cd03214">
    <property type="entry name" value="ABC_Iron-Siderophores_B12_Hemin"/>
    <property type="match status" value="1"/>
</dbReference>
<protein>
    <submittedName>
        <fullName evidence="4">ABC transporter ATP-binding protein</fullName>
    </submittedName>
</protein>
<dbReference type="InterPro" id="IPR003439">
    <property type="entry name" value="ABC_transporter-like_ATP-bd"/>
</dbReference>
<evidence type="ECO:0000256" key="2">
    <source>
        <dbReference type="ARBA" id="ARBA00022840"/>
    </source>
</evidence>
<dbReference type="PROSITE" id="PS50893">
    <property type="entry name" value="ABC_TRANSPORTER_2"/>
    <property type="match status" value="1"/>
</dbReference>
<dbReference type="InterPro" id="IPR027417">
    <property type="entry name" value="P-loop_NTPase"/>
</dbReference>
<feature type="domain" description="ABC transporter" evidence="3">
    <location>
        <begin position="4"/>
        <end position="236"/>
    </location>
</feature>
<proteinExistence type="predicted"/>
<dbReference type="SUPFAM" id="SSF52540">
    <property type="entry name" value="P-loop containing nucleoside triphosphate hydrolases"/>
    <property type="match status" value="1"/>
</dbReference>
<keyword evidence="2 4" id="KW-0067">ATP-binding</keyword>
<dbReference type="InterPro" id="IPR017871">
    <property type="entry name" value="ABC_transporter-like_CS"/>
</dbReference>
<dbReference type="SMART" id="SM00382">
    <property type="entry name" value="AAA"/>
    <property type="match status" value="1"/>
</dbReference>
<evidence type="ECO:0000313" key="5">
    <source>
        <dbReference type="Proteomes" id="UP000037247"/>
    </source>
</evidence>
<name>A0ABR5IAT8_9ACTN</name>
<dbReference type="Proteomes" id="UP000037247">
    <property type="component" value="Unassembled WGS sequence"/>
</dbReference>
<dbReference type="RefSeq" id="WP_049699661.1">
    <property type="nucleotide sequence ID" value="NZ_LDTZ01000018.1"/>
</dbReference>
<dbReference type="GO" id="GO:0005524">
    <property type="term" value="F:ATP binding"/>
    <property type="evidence" value="ECO:0007669"/>
    <property type="project" value="UniProtKB-KW"/>
</dbReference>
<organism evidence="4 5">
    <name type="scientific">Gordonia jacobaea</name>
    <dbReference type="NCBI Taxonomy" id="122202"/>
    <lineage>
        <taxon>Bacteria</taxon>
        <taxon>Bacillati</taxon>
        <taxon>Actinomycetota</taxon>
        <taxon>Actinomycetes</taxon>
        <taxon>Mycobacteriales</taxon>
        <taxon>Gordoniaceae</taxon>
        <taxon>Gordonia</taxon>
    </lineage>
</organism>
<dbReference type="InterPro" id="IPR003593">
    <property type="entry name" value="AAA+_ATPase"/>
</dbReference>
<dbReference type="Gene3D" id="3.40.50.300">
    <property type="entry name" value="P-loop containing nucleotide triphosphate hydrolases"/>
    <property type="match status" value="1"/>
</dbReference>